<dbReference type="InterPro" id="IPR004276">
    <property type="entry name" value="GlycoTrans_28_N"/>
</dbReference>
<dbReference type="RefSeq" id="XP_045965384.1">
    <property type="nucleotide sequence ID" value="XM_046097393.1"/>
</dbReference>
<feature type="domain" description="Glycosyltransferase family 28 N-terminal" evidence="3">
    <location>
        <begin position="75"/>
        <end position="222"/>
    </location>
</feature>
<dbReference type="FunFam" id="3.40.50.2000:FF:000009">
    <property type="entry name" value="Sterol 3-beta-glucosyltransferase UGT80A2"/>
    <property type="match status" value="1"/>
</dbReference>
<feature type="compositionally biased region" description="Polar residues" evidence="2">
    <location>
        <begin position="1"/>
        <end position="16"/>
    </location>
</feature>
<evidence type="ECO:0000256" key="2">
    <source>
        <dbReference type="SAM" id="MobiDB-lite"/>
    </source>
</evidence>
<dbReference type="SUPFAM" id="SSF53756">
    <property type="entry name" value="UDP-Glycosyltransferase/glycogen phosphorylase"/>
    <property type="match status" value="1"/>
</dbReference>
<dbReference type="InterPro" id="IPR002213">
    <property type="entry name" value="UDP_glucos_trans"/>
</dbReference>
<dbReference type="Pfam" id="PF06722">
    <property type="entry name" value="EryCIII-like_C"/>
    <property type="match status" value="1"/>
</dbReference>
<dbReference type="InterPro" id="IPR050426">
    <property type="entry name" value="Glycosyltransferase_28"/>
</dbReference>
<evidence type="ECO:0000259" key="3">
    <source>
        <dbReference type="Pfam" id="PF03033"/>
    </source>
</evidence>
<accession>A0A9P8UZY4</accession>
<evidence type="ECO:0000256" key="1">
    <source>
        <dbReference type="ARBA" id="ARBA00022679"/>
    </source>
</evidence>
<dbReference type="AlphaFoldDB" id="A0A9P8UZY4"/>
<keyword evidence="1" id="KW-0808">Transferase</keyword>
<reference evidence="5" key="1">
    <citation type="journal article" date="2021" name="Nat. Commun.">
        <title>Genetic determinants of endophytism in the Arabidopsis root mycobiome.</title>
        <authorList>
            <person name="Mesny F."/>
            <person name="Miyauchi S."/>
            <person name="Thiergart T."/>
            <person name="Pickel B."/>
            <person name="Atanasova L."/>
            <person name="Karlsson M."/>
            <person name="Huettel B."/>
            <person name="Barry K.W."/>
            <person name="Haridas S."/>
            <person name="Chen C."/>
            <person name="Bauer D."/>
            <person name="Andreopoulos W."/>
            <person name="Pangilinan J."/>
            <person name="LaButti K."/>
            <person name="Riley R."/>
            <person name="Lipzen A."/>
            <person name="Clum A."/>
            <person name="Drula E."/>
            <person name="Henrissat B."/>
            <person name="Kohler A."/>
            <person name="Grigoriev I.V."/>
            <person name="Martin F.M."/>
            <person name="Hacquard S."/>
        </authorList>
    </citation>
    <scope>NUCLEOTIDE SEQUENCE</scope>
    <source>
        <strain evidence="5">MPI-SDFR-AT-0073</strain>
    </source>
</reference>
<feature type="region of interest" description="Disordered" evidence="2">
    <location>
        <begin position="1"/>
        <end position="52"/>
    </location>
</feature>
<dbReference type="Proteomes" id="UP000758603">
    <property type="component" value="Unassembled WGS sequence"/>
</dbReference>
<evidence type="ECO:0000313" key="5">
    <source>
        <dbReference type="EMBL" id="KAH6661253.1"/>
    </source>
</evidence>
<dbReference type="GO" id="GO:0016906">
    <property type="term" value="F:sterol 3-beta-glucosyltransferase activity"/>
    <property type="evidence" value="ECO:0007669"/>
    <property type="project" value="UniProtKB-ARBA"/>
</dbReference>
<gene>
    <name evidence="5" type="ORF">BKA67DRAFT_511254</name>
</gene>
<dbReference type="CDD" id="cd03784">
    <property type="entry name" value="GT1_Gtf-like"/>
    <property type="match status" value="1"/>
</dbReference>
<dbReference type="OrthoDB" id="5835829at2759"/>
<dbReference type="PANTHER" id="PTHR48050">
    <property type="entry name" value="STEROL 3-BETA-GLUCOSYLTRANSFERASE"/>
    <property type="match status" value="1"/>
</dbReference>
<feature type="domain" description="Erythromycin biosynthesis protein CIII-like C-terminal" evidence="4">
    <location>
        <begin position="391"/>
        <end position="491"/>
    </location>
</feature>
<proteinExistence type="predicted"/>
<protein>
    <submittedName>
        <fullName evidence="5">Uncharacterized protein</fullName>
    </submittedName>
</protein>
<sequence>MTSSLDPKQCQASASSLDGGPAPYTSDWSPNDQIPPYSPFEPGHHHSGIPRAESIGSAQTTNYVVDAPKFPRLNIIVQVVGSRGDVQPFIALGVALQKCGHRVRIATHNTFEAFVRSSGLEFYPVGGDPEDLMAYMVSSPRLVPDLATLRAGAIARKRKMYQVMLEGFWEACLAPDSVTGCPFVADAIIANPPSYAHVHCAEALGIPCHLVFTMPWTSTGAFAQPLAGLSAHEPDGGGKKVSTLSRTNFMSYAAVNFLTWQGLGDIVNHWRIRTLDLEAVPATEGPHLIETYKVPFTYCWSPSLVPKPPDWGENIDVCGFFFREPPEYNAPPDLEKFLSSGPGPVYIGFGSIVVGDPAGLMAMVLSAVKSLGIRAIISRGWSNLAGEESEDVFFVGDCPHEWLFQRVAAVVHHGGAGTTACGLRYGRPTAIVPFFGDQPFWGEVIHRAGAGPSPLPYRSITSQKLAQAIRFCLSSDAQEAAAAIACKMAAEDGINSAVDSFHRNLPRNRMFCDFFPEQTAVWAFKSGKKEIKMCREVPVVLRNHGQDLKHLRLLKTGDINIDYRRWDPITAVSAASLATIVGVADAAADIIRKPIEEYHRHNPRDVGKAMQSDGVVPARKSLDNQDQAKRSAAAAMISASAHGAGKVVVRTTRGVLVDIPLAATEGLRAVPQLWGEQVERHEHIEGFRSGVGVAGRSFVSGISGAVKGIFERTYHLKKEGGAMGAVKGLSQGAVGLATKSSSAVVGLATYPAQGVSKSIRARARAETQRRITQARWREGEWLVESGKWKLDETSIVQDFQGLKGKRV</sequence>
<keyword evidence="6" id="KW-1185">Reference proteome</keyword>
<dbReference type="PANTHER" id="PTHR48050:SF27">
    <property type="entry name" value="GLUCOSYLTRANSFERASE, PUTATIVE (AFU_ORTHOLOGUE AFUA_7G04880)-RELATED"/>
    <property type="match status" value="1"/>
</dbReference>
<name>A0A9P8UZY4_9PEZI</name>
<organism evidence="5 6">
    <name type="scientific">Truncatella angustata</name>
    <dbReference type="NCBI Taxonomy" id="152316"/>
    <lineage>
        <taxon>Eukaryota</taxon>
        <taxon>Fungi</taxon>
        <taxon>Dikarya</taxon>
        <taxon>Ascomycota</taxon>
        <taxon>Pezizomycotina</taxon>
        <taxon>Sordariomycetes</taxon>
        <taxon>Xylariomycetidae</taxon>
        <taxon>Amphisphaeriales</taxon>
        <taxon>Sporocadaceae</taxon>
        <taxon>Truncatella</taxon>
    </lineage>
</organism>
<dbReference type="GeneID" id="70126285"/>
<comment type="caution">
    <text evidence="5">The sequence shown here is derived from an EMBL/GenBank/DDBJ whole genome shotgun (WGS) entry which is preliminary data.</text>
</comment>
<dbReference type="Pfam" id="PF03033">
    <property type="entry name" value="Glyco_transf_28"/>
    <property type="match status" value="1"/>
</dbReference>
<dbReference type="InterPro" id="IPR010610">
    <property type="entry name" value="EryCIII-like_C"/>
</dbReference>
<dbReference type="Gene3D" id="3.40.50.2000">
    <property type="entry name" value="Glycogen Phosphorylase B"/>
    <property type="match status" value="2"/>
</dbReference>
<evidence type="ECO:0000313" key="6">
    <source>
        <dbReference type="Proteomes" id="UP000758603"/>
    </source>
</evidence>
<dbReference type="GO" id="GO:0005975">
    <property type="term" value="P:carbohydrate metabolic process"/>
    <property type="evidence" value="ECO:0007669"/>
    <property type="project" value="InterPro"/>
</dbReference>
<evidence type="ECO:0000259" key="4">
    <source>
        <dbReference type="Pfam" id="PF06722"/>
    </source>
</evidence>
<dbReference type="EMBL" id="JAGPXC010000001">
    <property type="protein sequence ID" value="KAH6661253.1"/>
    <property type="molecule type" value="Genomic_DNA"/>
</dbReference>